<sequence length="315" mass="35889">MREEEDTICVEMMRKLWWLTQIYFRMGATPARSMADGAGRKTRGGREAGAGMNCASLWFSAAMDLCVWRAAAFSGEEDGREVVADMEMEARVWEVEGDDVATCYWLNFELLDHDTCETERQQMREEEDTICVEMMRKLWWLTQIYFRMGATPARSMADGAGRKTRGGREAGAGMNCASLWFSAAMDLCETERQQMREEEDTICVEMMRKLWWLTQIYFRMGATPARSMADGAGRKTRGGREAGAGMNCASLWFSAAMDLCVWRAAAFSGEEDGREVVAGMEMEARVWEVEGDDVATCYWLNFELLDHDTWHYIIG</sequence>
<reference evidence="1 2" key="1">
    <citation type="submission" date="2019-04" db="EMBL/GenBank/DDBJ databases">
        <title>An improved genome assembly and genetic linkage map for asparagus bean, Vigna unguiculata ssp. sesquipedialis.</title>
        <authorList>
            <person name="Xia Q."/>
            <person name="Zhang R."/>
            <person name="Dong Y."/>
        </authorList>
    </citation>
    <scope>NUCLEOTIDE SEQUENCE [LARGE SCALE GENOMIC DNA]</scope>
    <source>
        <tissue evidence="1">Leaf</tissue>
    </source>
</reference>
<dbReference type="AlphaFoldDB" id="A0A4D6MRQ0"/>
<dbReference type="Proteomes" id="UP000501690">
    <property type="component" value="Linkage Group LG8"/>
</dbReference>
<accession>A0A4D6MRQ0</accession>
<keyword evidence="2" id="KW-1185">Reference proteome</keyword>
<proteinExistence type="predicted"/>
<organism evidence="1 2">
    <name type="scientific">Vigna unguiculata</name>
    <name type="common">Cowpea</name>
    <dbReference type="NCBI Taxonomy" id="3917"/>
    <lineage>
        <taxon>Eukaryota</taxon>
        <taxon>Viridiplantae</taxon>
        <taxon>Streptophyta</taxon>
        <taxon>Embryophyta</taxon>
        <taxon>Tracheophyta</taxon>
        <taxon>Spermatophyta</taxon>
        <taxon>Magnoliopsida</taxon>
        <taxon>eudicotyledons</taxon>
        <taxon>Gunneridae</taxon>
        <taxon>Pentapetalae</taxon>
        <taxon>rosids</taxon>
        <taxon>fabids</taxon>
        <taxon>Fabales</taxon>
        <taxon>Fabaceae</taxon>
        <taxon>Papilionoideae</taxon>
        <taxon>50 kb inversion clade</taxon>
        <taxon>NPAAA clade</taxon>
        <taxon>indigoferoid/millettioid clade</taxon>
        <taxon>Phaseoleae</taxon>
        <taxon>Vigna</taxon>
    </lineage>
</organism>
<dbReference type="EMBL" id="CP039352">
    <property type="protein sequence ID" value="QCE04073.1"/>
    <property type="molecule type" value="Genomic_DNA"/>
</dbReference>
<name>A0A4D6MRQ0_VIGUN</name>
<gene>
    <name evidence="1" type="ORF">DEO72_LG8g2106</name>
</gene>
<evidence type="ECO:0000313" key="1">
    <source>
        <dbReference type="EMBL" id="QCE04073.1"/>
    </source>
</evidence>
<protein>
    <submittedName>
        <fullName evidence="1">Uncharacterized protein</fullName>
    </submittedName>
</protein>
<evidence type="ECO:0000313" key="2">
    <source>
        <dbReference type="Proteomes" id="UP000501690"/>
    </source>
</evidence>